<gene>
    <name evidence="1" type="ORF">METZ01_LOCUS154909</name>
</gene>
<proteinExistence type="predicted"/>
<evidence type="ECO:0008006" key="2">
    <source>
        <dbReference type="Google" id="ProtNLM"/>
    </source>
</evidence>
<dbReference type="GO" id="GO:0070004">
    <property type="term" value="F:cysteine-type exopeptidase activity"/>
    <property type="evidence" value="ECO:0007669"/>
    <property type="project" value="InterPro"/>
</dbReference>
<dbReference type="EMBL" id="UINC01025798">
    <property type="protein sequence ID" value="SVB02055.1"/>
    <property type="molecule type" value="Genomic_DNA"/>
</dbReference>
<dbReference type="GO" id="GO:0016805">
    <property type="term" value="F:dipeptidase activity"/>
    <property type="evidence" value="ECO:0007669"/>
    <property type="project" value="InterPro"/>
</dbReference>
<sequence length="441" mass="50121">MKLKEEIISCDTVVALPNSTSNNTTIFGKNSDRPKLECQPLIQKPRIKNQSKYTECQFIKIPSSKISYAHVGSKPFWCWGYEQGFNEYQVVIGNEGLGTHIPSSPSPKLIGMEIVRLALERSKNAKEAVKVITDLVSTFGQGVFENSQNIRTYDNGYLIADPKEAYIIETAGHEWAVKQIKDTEGISNIHSIESNWDNISDTAINTAKSLNLHIDSPKLNFAKTFCDYDSRYDGRGEFRRLRSCTYLQNLKNNINIKEVIFILKDHSDGENSNISQNFLDSRTICMHYPDSNSDGNTAASLVSELHSDNSQLDIHWTSMYSPCLGIFIPMFIEGEIPKVLSIGNHNYDTRSPWWAFRSIEESCRTEGILDNNKASEIRKIWEPIQNEFYKSAKLIAKDANQLKQENKLNQMNEELTQYMLKNTNTILSTLSELIKSKSQIS</sequence>
<reference evidence="1" key="1">
    <citation type="submission" date="2018-05" db="EMBL/GenBank/DDBJ databases">
        <authorList>
            <person name="Lanie J.A."/>
            <person name="Ng W.-L."/>
            <person name="Kazmierczak K.M."/>
            <person name="Andrzejewski T.M."/>
            <person name="Davidsen T.M."/>
            <person name="Wayne K.J."/>
            <person name="Tettelin H."/>
            <person name="Glass J.I."/>
            <person name="Rusch D."/>
            <person name="Podicherti R."/>
            <person name="Tsui H.-C.T."/>
            <person name="Winkler M.E."/>
        </authorList>
    </citation>
    <scope>NUCLEOTIDE SEQUENCE</scope>
</reference>
<dbReference type="AlphaFoldDB" id="A0A382AKF0"/>
<dbReference type="GO" id="GO:0006508">
    <property type="term" value="P:proteolysis"/>
    <property type="evidence" value="ECO:0007669"/>
    <property type="project" value="InterPro"/>
</dbReference>
<dbReference type="Gene3D" id="3.60.60.10">
    <property type="entry name" value="Penicillin V Acylase, Chain A"/>
    <property type="match status" value="1"/>
</dbReference>
<accession>A0A382AKF0</accession>
<dbReference type="PANTHER" id="PTHR12994">
    <property type="entry name" value="SECERNIN"/>
    <property type="match status" value="1"/>
</dbReference>
<dbReference type="InterPro" id="IPR005322">
    <property type="entry name" value="Peptidase_C69"/>
</dbReference>
<dbReference type="Pfam" id="PF03577">
    <property type="entry name" value="Peptidase_C69"/>
    <property type="match status" value="1"/>
</dbReference>
<organism evidence="1">
    <name type="scientific">marine metagenome</name>
    <dbReference type="NCBI Taxonomy" id="408172"/>
    <lineage>
        <taxon>unclassified sequences</taxon>
        <taxon>metagenomes</taxon>
        <taxon>ecological metagenomes</taxon>
    </lineage>
</organism>
<evidence type="ECO:0000313" key="1">
    <source>
        <dbReference type="EMBL" id="SVB02055.1"/>
    </source>
</evidence>
<name>A0A382AKF0_9ZZZZ</name>
<protein>
    <recommendedName>
        <fullName evidence="2">Dipeptidase</fullName>
    </recommendedName>
</protein>
<dbReference type="PANTHER" id="PTHR12994:SF17">
    <property type="entry name" value="LD30995P"/>
    <property type="match status" value="1"/>
</dbReference>